<feature type="region of interest" description="Disordered" evidence="1">
    <location>
        <begin position="25"/>
        <end position="55"/>
    </location>
</feature>
<dbReference type="AlphaFoldDB" id="A0A4C1UPR3"/>
<keyword evidence="4" id="KW-1185">Reference proteome</keyword>
<feature type="transmembrane region" description="Helical" evidence="2">
    <location>
        <begin position="66"/>
        <end position="87"/>
    </location>
</feature>
<proteinExistence type="predicted"/>
<keyword evidence="2" id="KW-1133">Transmembrane helix</keyword>
<dbReference type="Proteomes" id="UP000299102">
    <property type="component" value="Unassembled WGS sequence"/>
</dbReference>
<accession>A0A4C1UPR3</accession>
<evidence type="ECO:0000313" key="4">
    <source>
        <dbReference type="Proteomes" id="UP000299102"/>
    </source>
</evidence>
<gene>
    <name evidence="3" type="ORF">EVAR_102988_1</name>
</gene>
<evidence type="ECO:0000313" key="3">
    <source>
        <dbReference type="EMBL" id="GBP28415.1"/>
    </source>
</evidence>
<keyword evidence="2" id="KW-0472">Membrane</keyword>
<sequence length="98" mass="11143">MFSRLGRCWRCRRISNGGRQRLAVPIRRRAAMGDHKVENGPRRPSPPAASPARRAGAVRLQNNPGFHFMTLQLFGAAMIHLLALVLINDTRTMRNLWK</sequence>
<name>A0A4C1UPR3_EUMVA</name>
<evidence type="ECO:0000256" key="1">
    <source>
        <dbReference type="SAM" id="MobiDB-lite"/>
    </source>
</evidence>
<comment type="caution">
    <text evidence="3">The sequence shown here is derived from an EMBL/GenBank/DDBJ whole genome shotgun (WGS) entry which is preliminary data.</text>
</comment>
<protein>
    <submittedName>
        <fullName evidence="3">Uncharacterized protein</fullName>
    </submittedName>
</protein>
<organism evidence="3 4">
    <name type="scientific">Eumeta variegata</name>
    <name type="common">Bagworm moth</name>
    <name type="synonym">Eumeta japonica</name>
    <dbReference type="NCBI Taxonomy" id="151549"/>
    <lineage>
        <taxon>Eukaryota</taxon>
        <taxon>Metazoa</taxon>
        <taxon>Ecdysozoa</taxon>
        <taxon>Arthropoda</taxon>
        <taxon>Hexapoda</taxon>
        <taxon>Insecta</taxon>
        <taxon>Pterygota</taxon>
        <taxon>Neoptera</taxon>
        <taxon>Endopterygota</taxon>
        <taxon>Lepidoptera</taxon>
        <taxon>Glossata</taxon>
        <taxon>Ditrysia</taxon>
        <taxon>Tineoidea</taxon>
        <taxon>Psychidae</taxon>
        <taxon>Oiketicinae</taxon>
        <taxon>Eumeta</taxon>
    </lineage>
</organism>
<keyword evidence="2" id="KW-0812">Transmembrane</keyword>
<evidence type="ECO:0000256" key="2">
    <source>
        <dbReference type="SAM" id="Phobius"/>
    </source>
</evidence>
<feature type="compositionally biased region" description="Basic and acidic residues" evidence="1">
    <location>
        <begin position="31"/>
        <end position="41"/>
    </location>
</feature>
<reference evidence="3 4" key="1">
    <citation type="journal article" date="2019" name="Commun. Biol.">
        <title>The bagworm genome reveals a unique fibroin gene that provides high tensile strength.</title>
        <authorList>
            <person name="Kono N."/>
            <person name="Nakamura H."/>
            <person name="Ohtoshi R."/>
            <person name="Tomita M."/>
            <person name="Numata K."/>
            <person name="Arakawa K."/>
        </authorList>
    </citation>
    <scope>NUCLEOTIDE SEQUENCE [LARGE SCALE GENOMIC DNA]</scope>
</reference>
<dbReference type="EMBL" id="BGZK01000206">
    <property type="protein sequence ID" value="GBP28415.1"/>
    <property type="molecule type" value="Genomic_DNA"/>
</dbReference>